<protein>
    <submittedName>
        <fullName evidence="1">Uncharacterized protein</fullName>
    </submittedName>
</protein>
<feature type="non-terminal residue" evidence="1">
    <location>
        <position position="88"/>
    </location>
</feature>
<keyword evidence="2" id="KW-1185">Reference proteome</keyword>
<comment type="caution">
    <text evidence="1">The sequence shown here is derived from an EMBL/GenBank/DDBJ whole genome shotgun (WGS) entry which is preliminary data.</text>
</comment>
<proteinExistence type="predicted"/>
<dbReference type="EMBL" id="JAMZIH010001077">
    <property type="protein sequence ID" value="KAJ1678533.1"/>
    <property type="molecule type" value="Genomic_DNA"/>
</dbReference>
<sequence length="88" mass="9469">MPPRFIPLKKPTSNVAQPSSSSSSTITTTAPDSLTTKPHPVPVSVTAADVVDRTGDDHHHHPIGSFDEQAWEIIALFDNHRLSDSTTA</sequence>
<reference evidence="1" key="1">
    <citation type="submission" date="2022-06" db="EMBL/GenBank/DDBJ databases">
        <title>Phylogenomic reconstructions and comparative analyses of Kickxellomycotina fungi.</title>
        <authorList>
            <person name="Reynolds N.K."/>
            <person name="Stajich J.E."/>
            <person name="Barry K."/>
            <person name="Grigoriev I.V."/>
            <person name="Crous P."/>
            <person name="Smith M.E."/>
        </authorList>
    </citation>
    <scope>NUCLEOTIDE SEQUENCE</scope>
    <source>
        <strain evidence="1">RSA 2271</strain>
    </source>
</reference>
<accession>A0ACC1HTV8</accession>
<dbReference type="Proteomes" id="UP001145114">
    <property type="component" value="Unassembled WGS sequence"/>
</dbReference>
<evidence type="ECO:0000313" key="1">
    <source>
        <dbReference type="EMBL" id="KAJ1678533.1"/>
    </source>
</evidence>
<name>A0ACC1HTV8_9FUNG</name>
<evidence type="ECO:0000313" key="2">
    <source>
        <dbReference type="Proteomes" id="UP001145114"/>
    </source>
</evidence>
<gene>
    <name evidence="1" type="ORF">EV182_003861</name>
</gene>
<organism evidence="1 2">
    <name type="scientific">Spiromyces aspiralis</name>
    <dbReference type="NCBI Taxonomy" id="68401"/>
    <lineage>
        <taxon>Eukaryota</taxon>
        <taxon>Fungi</taxon>
        <taxon>Fungi incertae sedis</taxon>
        <taxon>Zoopagomycota</taxon>
        <taxon>Kickxellomycotina</taxon>
        <taxon>Kickxellomycetes</taxon>
        <taxon>Kickxellales</taxon>
        <taxon>Kickxellaceae</taxon>
        <taxon>Spiromyces</taxon>
    </lineage>
</organism>